<keyword evidence="7" id="KW-0350">Heme biosynthesis</keyword>
<keyword evidence="19" id="KW-1185">Reference proteome</keyword>
<evidence type="ECO:0000313" key="18">
    <source>
        <dbReference type="EMBL" id="KOY82980.1"/>
    </source>
</evidence>
<dbReference type="GO" id="GO:0005829">
    <property type="term" value="C:cytosol"/>
    <property type="evidence" value="ECO:0007669"/>
    <property type="project" value="TreeGrafter"/>
</dbReference>
<comment type="similarity">
    <text evidence="3 17">Belongs to the ALAD family.</text>
</comment>
<feature type="binding site" evidence="13">
    <location>
        <position position="204"/>
    </location>
    <ligand>
        <name>5-aminolevulinate</name>
        <dbReference type="ChEBI" id="CHEBI:356416"/>
        <label>1</label>
    </ligand>
</feature>
<dbReference type="GO" id="GO:0006782">
    <property type="term" value="P:protoporphyrinogen IX biosynthetic process"/>
    <property type="evidence" value="ECO:0007669"/>
    <property type="project" value="UniProtKB-UniPathway"/>
</dbReference>
<dbReference type="GO" id="GO:0004655">
    <property type="term" value="F:porphobilinogen synthase activity"/>
    <property type="evidence" value="ECO:0007669"/>
    <property type="project" value="UniProtKB-EC"/>
</dbReference>
<dbReference type="PANTHER" id="PTHR11458:SF0">
    <property type="entry name" value="DELTA-AMINOLEVULINIC ACID DEHYDRATASE"/>
    <property type="match status" value="1"/>
</dbReference>
<comment type="subunit">
    <text evidence="4 16">Homooctamer.</text>
</comment>
<dbReference type="PANTHER" id="PTHR11458">
    <property type="entry name" value="DELTA-AMINOLEVULINIC ACID DEHYDRATASE"/>
    <property type="match status" value="1"/>
</dbReference>
<evidence type="ECO:0000256" key="16">
    <source>
        <dbReference type="RuleBase" id="RU000515"/>
    </source>
</evidence>
<evidence type="ECO:0000256" key="9">
    <source>
        <dbReference type="ARBA" id="ARBA00023244"/>
    </source>
</evidence>
<feature type="active site" description="Schiff-base intermediate with substrate" evidence="12">
    <location>
        <position position="248"/>
    </location>
</feature>
<reference evidence="18 19" key="1">
    <citation type="submission" date="2015-07" db="EMBL/GenBank/DDBJ databases">
        <title>Genome sequencing project for genomic taxonomy and phylogenomics of Bacillus-like bacteria.</title>
        <authorList>
            <person name="Liu B."/>
            <person name="Wang J."/>
            <person name="Zhu Y."/>
            <person name="Liu G."/>
            <person name="Chen Q."/>
            <person name="Chen Z."/>
            <person name="Che J."/>
            <person name="Ge C."/>
            <person name="Shi H."/>
            <person name="Pan Z."/>
            <person name="Liu X."/>
        </authorList>
    </citation>
    <scope>NUCLEOTIDE SEQUENCE [LARGE SCALE GENOMIC DNA]</scope>
    <source>
        <strain evidence="18 19">DSM 54</strain>
    </source>
</reference>
<dbReference type="SUPFAM" id="SSF51569">
    <property type="entry name" value="Aldolase"/>
    <property type="match status" value="1"/>
</dbReference>
<accession>A0A0M9DLQ8</accession>
<dbReference type="FunFam" id="3.20.20.70:FF:000019">
    <property type="entry name" value="Delta-aminolevulinic acid dehydratase"/>
    <property type="match status" value="1"/>
</dbReference>
<feature type="binding site" evidence="14">
    <location>
        <position position="121"/>
    </location>
    <ligand>
        <name>Zn(2+)</name>
        <dbReference type="ChEBI" id="CHEBI:29105"/>
        <note>catalytic</note>
    </ligand>
</feature>
<comment type="pathway">
    <text evidence="2">Porphyrin-containing compound metabolism; protoporphyrin-IX biosynthesis; coproporphyrinogen-III from 5-aminolevulinate: step 1/4.</text>
</comment>
<evidence type="ECO:0000256" key="6">
    <source>
        <dbReference type="ARBA" id="ARBA00020771"/>
    </source>
</evidence>
<evidence type="ECO:0000256" key="5">
    <source>
        <dbReference type="ARBA" id="ARBA00012053"/>
    </source>
</evidence>
<dbReference type="PRINTS" id="PR00144">
    <property type="entry name" value="DALDHYDRTASE"/>
</dbReference>
<dbReference type="EMBL" id="LGCI01000005">
    <property type="protein sequence ID" value="KOY82980.1"/>
    <property type="molecule type" value="Genomic_DNA"/>
</dbReference>
<evidence type="ECO:0000256" key="10">
    <source>
        <dbReference type="ARBA" id="ARBA00025628"/>
    </source>
</evidence>
<dbReference type="GO" id="GO:0008270">
    <property type="term" value="F:zinc ion binding"/>
    <property type="evidence" value="ECO:0007669"/>
    <property type="project" value="TreeGrafter"/>
</dbReference>
<dbReference type="Gene3D" id="3.20.20.70">
    <property type="entry name" value="Aldolase class I"/>
    <property type="match status" value="1"/>
</dbReference>
<name>A0A0M9DLQ8_9BACI</name>
<evidence type="ECO:0000256" key="3">
    <source>
        <dbReference type="ARBA" id="ARBA00008055"/>
    </source>
</evidence>
<evidence type="ECO:0000256" key="2">
    <source>
        <dbReference type="ARBA" id="ARBA00004694"/>
    </source>
</evidence>
<comment type="catalytic activity">
    <reaction evidence="11 16">
        <text>2 5-aminolevulinate = porphobilinogen + 2 H2O + H(+)</text>
        <dbReference type="Rhea" id="RHEA:24064"/>
        <dbReference type="ChEBI" id="CHEBI:15377"/>
        <dbReference type="ChEBI" id="CHEBI:15378"/>
        <dbReference type="ChEBI" id="CHEBI:58126"/>
        <dbReference type="ChEBI" id="CHEBI:356416"/>
        <dbReference type="EC" id="4.2.1.24"/>
    </reaction>
</comment>
<keyword evidence="15" id="KW-0460">Magnesium</keyword>
<protein>
    <recommendedName>
        <fullName evidence="6 16">Delta-aminolevulinic acid dehydratase</fullName>
        <ecNumber evidence="5 16">4.2.1.24</ecNumber>
    </recommendedName>
</protein>
<keyword evidence="8 16" id="KW-0456">Lyase</keyword>
<proteinExistence type="inferred from homology"/>
<dbReference type="Proteomes" id="UP000037977">
    <property type="component" value="Unassembled WGS sequence"/>
</dbReference>
<comment type="cofactor">
    <cofactor evidence="1">
        <name>Zn(2+)</name>
        <dbReference type="ChEBI" id="CHEBI:29105"/>
    </cofactor>
</comment>
<dbReference type="EC" id="4.2.1.24" evidence="5 16"/>
<keyword evidence="14" id="KW-0479">Metal-binding</keyword>
<evidence type="ECO:0000313" key="19">
    <source>
        <dbReference type="Proteomes" id="UP000037977"/>
    </source>
</evidence>
<dbReference type="InterPro" id="IPR013785">
    <property type="entry name" value="Aldolase_TIM"/>
</dbReference>
<dbReference type="UniPathway" id="UPA00251">
    <property type="reaction ID" value="UER00318"/>
</dbReference>
<evidence type="ECO:0000256" key="15">
    <source>
        <dbReference type="PIRSR" id="PIRSR001415-5"/>
    </source>
</evidence>
<feature type="binding site" evidence="15">
    <location>
        <position position="233"/>
    </location>
    <ligand>
        <name>Mg(2+)</name>
        <dbReference type="ChEBI" id="CHEBI:18420"/>
    </ligand>
</feature>
<evidence type="ECO:0000256" key="1">
    <source>
        <dbReference type="ARBA" id="ARBA00001947"/>
    </source>
</evidence>
<feature type="active site" description="Schiff-base intermediate with substrate" evidence="12">
    <location>
        <position position="194"/>
    </location>
</feature>
<organism evidence="18 19">
    <name type="scientific">Lysinibacillus macroides</name>
    <dbReference type="NCBI Taxonomy" id="33935"/>
    <lineage>
        <taxon>Bacteria</taxon>
        <taxon>Bacillati</taxon>
        <taxon>Bacillota</taxon>
        <taxon>Bacilli</taxon>
        <taxon>Bacillales</taxon>
        <taxon>Bacillaceae</taxon>
        <taxon>Lysinibacillus</taxon>
    </lineage>
</organism>
<dbReference type="STRING" id="33935.ADM90_06595"/>
<dbReference type="InterPro" id="IPR001731">
    <property type="entry name" value="ALAD"/>
</dbReference>
<evidence type="ECO:0000256" key="13">
    <source>
        <dbReference type="PIRSR" id="PIRSR001415-2"/>
    </source>
</evidence>
<evidence type="ECO:0000256" key="14">
    <source>
        <dbReference type="PIRSR" id="PIRSR001415-3"/>
    </source>
</evidence>
<dbReference type="PATRIC" id="fig|33935.3.peg.752"/>
<keyword evidence="9 16" id="KW-0627">Porphyrin biosynthesis</keyword>
<dbReference type="RefSeq" id="WP_053994219.1">
    <property type="nucleotide sequence ID" value="NZ_CP065643.1"/>
</dbReference>
<feature type="binding site" evidence="14">
    <location>
        <position position="129"/>
    </location>
    <ligand>
        <name>Zn(2+)</name>
        <dbReference type="ChEBI" id="CHEBI:29105"/>
        <note>catalytic</note>
    </ligand>
</feature>
<dbReference type="AlphaFoldDB" id="A0A0M9DLQ8"/>
<dbReference type="CDD" id="cd00384">
    <property type="entry name" value="ALAD_PBGS"/>
    <property type="match status" value="1"/>
</dbReference>
<evidence type="ECO:0000256" key="7">
    <source>
        <dbReference type="ARBA" id="ARBA00023133"/>
    </source>
</evidence>
<evidence type="ECO:0000256" key="12">
    <source>
        <dbReference type="PIRSR" id="PIRSR001415-1"/>
    </source>
</evidence>
<dbReference type="InterPro" id="IPR030656">
    <property type="entry name" value="ALAD_AS"/>
</dbReference>
<feature type="binding site" evidence="14">
    <location>
        <position position="119"/>
    </location>
    <ligand>
        <name>Zn(2+)</name>
        <dbReference type="ChEBI" id="CHEBI:29105"/>
        <note>catalytic</note>
    </ligand>
</feature>
<dbReference type="SMART" id="SM01004">
    <property type="entry name" value="ALAD"/>
    <property type="match status" value="1"/>
</dbReference>
<feature type="binding site" evidence="13">
    <location>
        <position position="274"/>
    </location>
    <ligand>
        <name>5-aminolevulinate</name>
        <dbReference type="ChEBI" id="CHEBI:356416"/>
        <label>2</label>
    </ligand>
</feature>
<feature type="binding site" evidence="13">
    <location>
        <position position="217"/>
    </location>
    <ligand>
        <name>5-aminolevulinate</name>
        <dbReference type="ChEBI" id="CHEBI:356416"/>
        <label>1</label>
    </ligand>
</feature>
<dbReference type="PROSITE" id="PS00169">
    <property type="entry name" value="D_ALA_DEHYDRATASE"/>
    <property type="match status" value="1"/>
</dbReference>
<sequence length="328" mass="36562">MNQFKRHRRLRASKEIRALVQETTIDINKLIYPLFVVEGENIKEEIPSMPGVYHLSLDQLLLELQELRFLGLNKIILFGIPEVKDAFGSGAFQKDGIIQRATRFIKENYPNFLVIADTCICQYTTDGHCGLLQDGVIVNDESLEIHNQVALSQAIAGVDIVAPSSMMDGFVSSIRATLDNHGFEHTPIMSYGIKYSSAFYGPFRDAAENAPSGGSNRDTYQMNPANRLEALRELASDIKEGADFIIIKPALAYLDIIRDIRNNSSLPIIAYQVSGEYSMLKAAAINGWIDEQQVVEETFLSMFRAGADAIITYSAKDYAKWLHNNGAT</sequence>
<dbReference type="OrthoDB" id="9805001at2"/>
<evidence type="ECO:0000256" key="11">
    <source>
        <dbReference type="ARBA" id="ARBA00047651"/>
    </source>
</evidence>
<gene>
    <name evidence="18" type="ORF">ADM90_06595</name>
</gene>
<evidence type="ECO:0000256" key="8">
    <source>
        <dbReference type="ARBA" id="ARBA00023239"/>
    </source>
</evidence>
<comment type="caution">
    <text evidence="18">The sequence shown here is derived from an EMBL/GenBank/DDBJ whole genome shotgun (WGS) entry which is preliminary data.</text>
</comment>
<comment type="function">
    <text evidence="10">Catalyzes an early step in the biosynthesis of tetrapyrroles. Binds two molecules of 5-aminolevulinate per subunit, each at a distinct site, and catalyzes their condensation to form porphobilinogen.</text>
</comment>
<feature type="binding site" evidence="13">
    <location>
        <position position="313"/>
    </location>
    <ligand>
        <name>5-aminolevulinate</name>
        <dbReference type="ChEBI" id="CHEBI:356416"/>
        <label>2</label>
    </ligand>
</feature>
<dbReference type="NCBIfam" id="NF006762">
    <property type="entry name" value="PRK09283.1"/>
    <property type="match status" value="1"/>
</dbReference>
<dbReference type="PIRSF" id="PIRSF001415">
    <property type="entry name" value="Porphbilin_synth"/>
    <property type="match status" value="1"/>
</dbReference>
<evidence type="ECO:0000256" key="4">
    <source>
        <dbReference type="ARBA" id="ARBA00011823"/>
    </source>
</evidence>
<evidence type="ECO:0000256" key="17">
    <source>
        <dbReference type="RuleBase" id="RU004161"/>
    </source>
</evidence>
<dbReference type="Pfam" id="PF00490">
    <property type="entry name" value="ALAD"/>
    <property type="match status" value="1"/>
</dbReference>
<keyword evidence="14" id="KW-0862">Zinc</keyword>